<sequence length="293" mass="33472">MERFYQSTLTSIPNDTADLLEQYSQIPRSSQIEHILTLRNRAYQSHPYPCLGRFRFLELDLSSHPLYKSEILPRLLAESPQPLFLDLGTCLGQDLRKLVFDGVDPARLYGSDIVADFIDTGYEVFSDREKFPASHFLCPADIFSSDPSNILNSLDGRVTMLQASAVFHLFGLEQQRQVARRALRLLRRDCGQVLVIGGQAGAVEARAVMRSDGKERYRHDGDSWKAMWDEVCKEPEWKNVVKDVKVQTWLEERIVGQHGSDGAPGQEGGNEKRQSQEEEDGFRWMNFAVWLTF</sequence>
<comment type="caution">
    <text evidence="6">The sequence shown here is derived from an EMBL/GenBank/DDBJ whole genome shotgun (WGS) entry which is preliminary data.</text>
</comment>
<evidence type="ECO:0000256" key="4">
    <source>
        <dbReference type="ARBA" id="ARBA00038314"/>
    </source>
</evidence>
<keyword evidence="7" id="KW-1185">Reference proteome</keyword>
<dbReference type="InterPro" id="IPR029063">
    <property type="entry name" value="SAM-dependent_MTases_sf"/>
</dbReference>
<dbReference type="InterPro" id="IPR051654">
    <property type="entry name" value="Meroterpenoid_MTases"/>
</dbReference>
<keyword evidence="2" id="KW-0808">Transferase</keyword>
<organism evidence="6 7">
    <name type="scientific">Corymbia citriodora subsp. variegata</name>
    <dbReference type="NCBI Taxonomy" id="360336"/>
    <lineage>
        <taxon>Eukaryota</taxon>
        <taxon>Viridiplantae</taxon>
        <taxon>Streptophyta</taxon>
        <taxon>Embryophyta</taxon>
        <taxon>Tracheophyta</taxon>
        <taxon>Spermatophyta</taxon>
        <taxon>Magnoliopsida</taxon>
        <taxon>eudicotyledons</taxon>
        <taxon>Gunneridae</taxon>
        <taxon>Pentapetalae</taxon>
        <taxon>rosids</taxon>
        <taxon>malvids</taxon>
        <taxon>Myrtales</taxon>
        <taxon>Myrtaceae</taxon>
        <taxon>Myrtoideae</taxon>
        <taxon>Eucalypteae</taxon>
        <taxon>Corymbia</taxon>
    </lineage>
</organism>
<dbReference type="EMBL" id="MU100076">
    <property type="protein sequence ID" value="KAF7845805.1"/>
    <property type="molecule type" value="Genomic_DNA"/>
</dbReference>
<dbReference type="Gene3D" id="3.40.50.150">
    <property type="entry name" value="Vaccinia Virus protein VP39"/>
    <property type="match status" value="1"/>
</dbReference>
<evidence type="ECO:0000313" key="7">
    <source>
        <dbReference type="Proteomes" id="UP000806378"/>
    </source>
</evidence>
<evidence type="ECO:0000256" key="3">
    <source>
        <dbReference type="ARBA" id="ARBA00022691"/>
    </source>
</evidence>
<dbReference type="PANTHER" id="PTHR35897:SF1">
    <property type="entry name" value="METHYLTRANSFERASE AUSD"/>
    <property type="match status" value="1"/>
</dbReference>
<proteinExistence type="inferred from homology"/>
<keyword evidence="3" id="KW-0949">S-adenosyl-L-methionine</keyword>
<dbReference type="Proteomes" id="UP000806378">
    <property type="component" value="Unassembled WGS sequence"/>
</dbReference>
<dbReference type="AlphaFoldDB" id="A0A8T0CJ03"/>
<evidence type="ECO:0000256" key="5">
    <source>
        <dbReference type="SAM" id="MobiDB-lite"/>
    </source>
</evidence>
<gene>
    <name evidence="6" type="ORF">BT93_L0574</name>
</gene>
<evidence type="ECO:0008006" key="8">
    <source>
        <dbReference type="Google" id="ProtNLM"/>
    </source>
</evidence>
<reference evidence="6" key="1">
    <citation type="submission" date="2020-05" db="EMBL/GenBank/DDBJ databases">
        <title>WGS assembly of Corymbia citriodora subspecies variegata.</title>
        <authorList>
            <person name="Barry K."/>
            <person name="Hundley H."/>
            <person name="Shu S."/>
            <person name="Jenkins J."/>
            <person name="Grimwood J."/>
            <person name="Baten A."/>
        </authorList>
    </citation>
    <scope>NUCLEOTIDE SEQUENCE</scope>
    <source>
        <strain evidence="6">CV2-018</strain>
    </source>
</reference>
<dbReference type="GO" id="GO:0016740">
    <property type="term" value="F:transferase activity"/>
    <property type="evidence" value="ECO:0007669"/>
    <property type="project" value="UniProtKB-KW"/>
</dbReference>
<evidence type="ECO:0000313" key="6">
    <source>
        <dbReference type="EMBL" id="KAF7845805.1"/>
    </source>
</evidence>
<dbReference type="Gramene" id="rna-gnl|WGS:JABURB|Cocit.L0574.1">
    <property type="protein sequence ID" value="cds-KAF7845805.1"/>
    <property type="gene ID" value="gene-BT93_L0574"/>
</dbReference>
<feature type="region of interest" description="Disordered" evidence="5">
    <location>
        <begin position="256"/>
        <end position="279"/>
    </location>
</feature>
<comment type="pathway">
    <text evidence="1">Secondary metabolite biosynthesis.</text>
</comment>
<evidence type="ECO:0000256" key="1">
    <source>
        <dbReference type="ARBA" id="ARBA00005179"/>
    </source>
</evidence>
<dbReference type="PANTHER" id="PTHR35897">
    <property type="entry name" value="METHYLTRANSFERASE AUSD"/>
    <property type="match status" value="1"/>
</dbReference>
<evidence type="ECO:0000256" key="2">
    <source>
        <dbReference type="ARBA" id="ARBA00022679"/>
    </source>
</evidence>
<dbReference type="SUPFAM" id="SSF53335">
    <property type="entry name" value="S-adenosyl-L-methionine-dependent methyltransferases"/>
    <property type="match status" value="1"/>
</dbReference>
<name>A0A8T0CJ03_CORYI</name>
<comment type="similarity">
    <text evidence="4">Belongs to the class I-like SAM-binding methyltransferase superfamily.</text>
</comment>
<protein>
    <recommendedName>
        <fullName evidence="8">Methyltransferase domain-containing protein</fullName>
    </recommendedName>
</protein>
<accession>A0A8T0CJ03</accession>
<dbReference type="OrthoDB" id="2094832at2759"/>